<dbReference type="SMART" id="SM00849">
    <property type="entry name" value="Lactamase_B"/>
    <property type="match status" value="1"/>
</dbReference>
<dbReference type="InterPro" id="IPR050662">
    <property type="entry name" value="Sec-metab_biosynth-thioest"/>
</dbReference>
<gene>
    <name evidence="3" type="ORF">MicloDRAFT_00068710</name>
</gene>
<dbReference type="PANTHER" id="PTHR23131">
    <property type="entry name" value="ENDORIBONUCLEASE LACTB2"/>
    <property type="match status" value="1"/>
</dbReference>
<evidence type="ECO:0000313" key="3">
    <source>
        <dbReference type="EMBL" id="EIM26139.1"/>
    </source>
</evidence>
<evidence type="ECO:0000259" key="2">
    <source>
        <dbReference type="SMART" id="SM00849"/>
    </source>
</evidence>
<feature type="region of interest" description="Disordered" evidence="1">
    <location>
        <begin position="134"/>
        <end position="153"/>
    </location>
</feature>
<protein>
    <submittedName>
        <fullName evidence="3">Zn-dependent hydrolase, glyoxylase</fullName>
    </submittedName>
</protein>
<dbReference type="HOGENOM" id="CLU_048478_2_1_5"/>
<dbReference type="CDD" id="cd16278">
    <property type="entry name" value="metallo-hydrolase-like_MBL-fold"/>
    <property type="match status" value="1"/>
</dbReference>
<dbReference type="InterPro" id="IPR041516">
    <property type="entry name" value="LACTB2_WH"/>
</dbReference>
<keyword evidence="4" id="KW-1185">Reference proteome</keyword>
<evidence type="ECO:0000313" key="4">
    <source>
        <dbReference type="Proteomes" id="UP000003947"/>
    </source>
</evidence>
<dbReference type="Pfam" id="PF00753">
    <property type="entry name" value="Lactamase_B"/>
    <property type="match status" value="1"/>
</dbReference>
<sequence length="313" mass="33471">MLGCIPEDSCMADDLIFDIRAPAQSGECVRMSPLVRRIVARNPGPITFTGTCSYIVGSGNVAIIDPGPAVPGHIETLLDVVRGETVTHILVTHTHKDHSPAARALKAATGAEIVGCAPYHSARPLFSGEVNSLEASSDKDYAPDREMREGDAVEGPGWTLEALATPGHMANHLAFVLPEEKALFSGDHVMAWSTTVIAPPDGSMSAFMESLDKLKGREETLYWPGHGGPVQEPQRFVRALIHHRRQREASILNRLKAGDRTIPEIVAAIYQGLNPALVGAAGLSVFAHLEDLVAKGQASVEGIPALDSEYRPA</sequence>
<dbReference type="AlphaFoldDB" id="I4YQ97"/>
<dbReference type="InterPro" id="IPR036388">
    <property type="entry name" value="WH-like_DNA-bd_sf"/>
</dbReference>
<dbReference type="Pfam" id="PF17778">
    <property type="entry name" value="WHD_BLACT"/>
    <property type="match status" value="1"/>
</dbReference>
<dbReference type="STRING" id="864069.MicloDRAFT_00068710"/>
<dbReference type="GO" id="GO:0016787">
    <property type="term" value="F:hydrolase activity"/>
    <property type="evidence" value="ECO:0007669"/>
    <property type="project" value="UniProtKB-KW"/>
</dbReference>
<dbReference type="PATRIC" id="fig|864069.3.peg.7346"/>
<feature type="domain" description="Metallo-beta-lactamase" evidence="2">
    <location>
        <begin position="49"/>
        <end position="226"/>
    </location>
</feature>
<feature type="compositionally biased region" description="Basic and acidic residues" evidence="1">
    <location>
        <begin position="136"/>
        <end position="151"/>
    </location>
</feature>
<proteinExistence type="predicted"/>
<organism evidence="3 4">
    <name type="scientific">Microvirga lotononidis</name>
    <dbReference type="NCBI Taxonomy" id="864069"/>
    <lineage>
        <taxon>Bacteria</taxon>
        <taxon>Pseudomonadati</taxon>
        <taxon>Pseudomonadota</taxon>
        <taxon>Alphaproteobacteria</taxon>
        <taxon>Hyphomicrobiales</taxon>
        <taxon>Methylobacteriaceae</taxon>
        <taxon>Microvirga</taxon>
    </lineage>
</organism>
<dbReference type="Proteomes" id="UP000003947">
    <property type="component" value="Unassembled WGS sequence"/>
</dbReference>
<dbReference type="InterPro" id="IPR036866">
    <property type="entry name" value="RibonucZ/Hydroxyglut_hydro"/>
</dbReference>
<dbReference type="InterPro" id="IPR001279">
    <property type="entry name" value="Metallo-B-lactamas"/>
</dbReference>
<reference evidence="3 4" key="1">
    <citation type="submission" date="2012-02" db="EMBL/GenBank/DDBJ databases">
        <title>Improved High-Quality Draft sequence of Microvirga sp. WSM3557.</title>
        <authorList>
            <consortium name="US DOE Joint Genome Institute"/>
            <person name="Lucas S."/>
            <person name="Han J."/>
            <person name="Lapidus A."/>
            <person name="Cheng J.-F."/>
            <person name="Goodwin L."/>
            <person name="Pitluck S."/>
            <person name="Peters L."/>
            <person name="Zhang X."/>
            <person name="Detter J.C."/>
            <person name="Han C."/>
            <person name="Tapia R."/>
            <person name="Land M."/>
            <person name="Hauser L."/>
            <person name="Kyrpides N."/>
            <person name="Ivanova N."/>
            <person name="Pagani I."/>
            <person name="Brau L."/>
            <person name="Yates R."/>
            <person name="O'Hara G."/>
            <person name="Rui T."/>
            <person name="Howieson J."/>
            <person name="Reeve W."/>
            <person name="Woyke T."/>
        </authorList>
    </citation>
    <scope>NUCLEOTIDE SEQUENCE [LARGE SCALE GENOMIC DNA]</scope>
    <source>
        <strain evidence="3 4">WSM3557</strain>
    </source>
</reference>
<evidence type="ECO:0000256" key="1">
    <source>
        <dbReference type="SAM" id="MobiDB-lite"/>
    </source>
</evidence>
<dbReference type="PANTHER" id="PTHR23131:SF0">
    <property type="entry name" value="ENDORIBONUCLEASE LACTB2"/>
    <property type="match status" value="1"/>
</dbReference>
<dbReference type="EMBL" id="JH660647">
    <property type="protein sequence ID" value="EIM26139.1"/>
    <property type="molecule type" value="Genomic_DNA"/>
</dbReference>
<dbReference type="SUPFAM" id="SSF56281">
    <property type="entry name" value="Metallo-hydrolase/oxidoreductase"/>
    <property type="match status" value="1"/>
</dbReference>
<keyword evidence="3" id="KW-0378">Hydrolase</keyword>
<dbReference type="Gene3D" id="1.10.10.10">
    <property type="entry name" value="Winged helix-like DNA-binding domain superfamily/Winged helix DNA-binding domain"/>
    <property type="match status" value="1"/>
</dbReference>
<dbReference type="eggNOG" id="COG0491">
    <property type="taxonomic scope" value="Bacteria"/>
</dbReference>
<dbReference type="Gene3D" id="3.60.15.10">
    <property type="entry name" value="Ribonuclease Z/Hydroxyacylglutathione hydrolase-like"/>
    <property type="match status" value="1"/>
</dbReference>
<name>I4YQ97_9HYPH</name>
<accession>I4YQ97</accession>